<proteinExistence type="predicted"/>
<dbReference type="Proteomes" id="UP000076532">
    <property type="component" value="Unassembled WGS sequence"/>
</dbReference>
<keyword evidence="3" id="KW-1185">Reference proteome</keyword>
<gene>
    <name evidence="2" type="ORF">FIBSPDRAFT_847521</name>
</gene>
<protein>
    <submittedName>
        <fullName evidence="2">Uncharacterized protein</fullName>
    </submittedName>
</protein>
<reference evidence="2 3" key="1">
    <citation type="journal article" date="2016" name="Mol. Biol. Evol.">
        <title>Comparative Genomics of Early-Diverging Mushroom-Forming Fungi Provides Insights into the Origins of Lignocellulose Decay Capabilities.</title>
        <authorList>
            <person name="Nagy L.G."/>
            <person name="Riley R."/>
            <person name="Tritt A."/>
            <person name="Adam C."/>
            <person name="Daum C."/>
            <person name="Floudas D."/>
            <person name="Sun H."/>
            <person name="Yadav J.S."/>
            <person name="Pangilinan J."/>
            <person name="Larsson K.H."/>
            <person name="Matsuura K."/>
            <person name="Barry K."/>
            <person name="Labutti K."/>
            <person name="Kuo R."/>
            <person name="Ohm R.A."/>
            <person name="Bhattacharya S.S."/>
            <person name="Shirouzu T."/>
            <person name="Yoshinaga Y."/>
            <person name="Martin F.M."/>
            <person name="Grigoriev I.V."/>
            <person name="Hibbett D.S."/>
        </authorList>
    </citation>
    <scope>NUCLEOTIDE SEQUENCE [LARGE SCALE GENOMIC DNA]</scope>
    <source>
        <strain evidence="2 3">CBS 109695</strain>
    </source>
</reference>
<evidence type="ECO:0000313" key="2">
    <source>
        <dbReference type="EMBL" id="KZP33604.1"/>
    </source>
</evidence>
<accession>A0A166WC48</accession>
<dbReference type="EMBL" id="KV417482">
    <property type="protein sequence ID" value="KZP33604.1"/>
    <property type="molecule type" value="Genomic_DNA"/>
</dbReference>
<organism evidence="2 3">
    <name type="scientific">Athelia psychrophila</name>
    <dbReference type="NCBI Taxonomy" id="1759441"/>
    <lineage>
        <taxon>Eukaryota</taxon>
        <taxon>Fungi</taxon>
        <taxon>Dikarya</taxon>
        <taxon>Basidiomycota</taxon>
        <taxon>Agaricomycotina</taxon>
        <taxon>Agaricomycetes</taxon>
        <taxon>Agaricomycetidae</taxon>
        <taxon>Atheliales</taxon>
        <taxon>Atheliaceae</taxon>
        <taxon>Athelia</taxon>
    </lineage>
</organism>
<feature type="region of interest" description="Disordered" evidence="1">
    <location>
        <begin position="1"/>
        <end position="117"/>
    </location>
</feature>
<dbReference type="AlphaFoldDB" id="A0A166WC48"/>
<evidence type="ECO:0000256" key="1">
    <source>
        <dbReference type="SAM" id="MobiDB-lite"/>
    </source>
</evidence>
<name>A0A166WC48_9AGAM</name>
<evidence type="ECO:0000313" key="3">
    <source>
        <dbReference type="Proteomes" id="UP000076532"/>
    </source>
</evidence>
<feature type="compositionally biased region" description="Basic and acidic residues" evidence="1">
    <location>
        <begin position="1"/>
        <end position="17"/>
    </location>
</feature>
<sequence length="117" mass="12700">MAHGLNKHDQRSSHFEGYEDEQEIPSSPLSKRGRVKSRQTSAPREASLSPDPEIFKRRSNAKSKARMVAADPGIDEGGSGQELDESSSRGRSGRGQTPGPPVRSRPTTGMGRDKRAS</sequence>